<keyword evidence="2" id="KW-1133">Transmembrane helix</keyword>
<proteinExistence type="predicted"/>
<dbReference type="Proteomes" id="UP001163046">
    <property type="component" value="Unassembled WGS sequence"/>
</dbReference>
<comment type="caution">
    <text evidence="3">The sequence shown here is derived from an EMBL/GenBank/DDBJ whole genome shotgun (WGS) entry which is preliminary data.</text>
</comment>
<organism evidence="3 4">
    <name type="scientific">Desmophyllum pertusum</name>
    <dbReference type="NCBI Taxonomy" id="174260"/>
    <lineage>
        <taxon>Eukaryota</taxon>
        <taxon>Metazoa</taxon>
        <taxon>Cnidaria</taxon>
        <taxon>Anthozoa</taxon>
        <taxon>Hexacorallia</taxon>
        <taxon>Scleractinia</taxon>
        <taxon>Caryophylliina</taxon>
        <taxon>Caryophylliidae</taxon>
        <taxon>Desmophyllum</taxon>
    </lineage>
</organism>
<keyword evidence="2" id="KW-0472">Membrane</keyword>
<keyword evidence="2" id="KW-0812">Transmembrane</keyword>
<sequence length="133" mass="13994">MYGKDTDQGGFFFNLTHKCACPDACLISPSEHTTNDPTVTAAPSDITITVVEIAVPAGMVVLILVFIVIWLVRRGQDNDRYHNIDGENGGAGVEQSDNEFPGTSTSEGTSGRGSVSVSQLSPIGSSCGRHHSA</sequence>
<reference evidence="3" key="1">
    <citation type="submission" date="2023-01" db="EMBL/GenBank/DDBJ databases">
        <title>Genome assembly of the deep-sea coral Lophelia pertusa.</title>
        <authorList>
            <person name="Herrera S."/>
            <person name="Cordes E."/>
        </authorList>
    </citation>
    <scope>NUCLEOTIDE SEQUENCE</scope>
    <source>
        <strain evidence="3">USNM1676648</strain>
        <tissue evidence="3">Polyp</tissue>
    </source>
</reference>
<dbReference type="AlphaFoldDB" id="A0A9X0A7L4"/>
<protein>
    <submittedName>
        <fullName evidence="3">Uncharacterized protein</fullName>
    </submittedName>
</protein>
<evidence type="ECO:0000256" key="1">
    <source>
        <dbReference type="SAM" id="MobiDB-lite"/>
    </source>
</evidence>
<evidence type="ECO:0000256" key="2">
    <source>
        <dbReference type="SAM" id="Phobius"/>
    </source>
</evidence>
<feature type="compositionally biased region" description="Low complexity" evidence="1">
    <location>
        <begin position="102"/>
        <end position="118"/>
    </location>
</feature>
<accession>A0A9X0A7L4</accession>
<dbReference type="EMBL" id="MU825396">
    <property type="protein sequence ID" value="KAJ7394908.1"/>
    <property type="molecule type" value="Genomic_DNA"/>
</dbReference>
<name>A0A9X0A7L4_9CNID</name>
<feature type="transmembrane region" description="Helical" evidence="2">
    <location>
        <begin position="53"/>
        <end position="72"/>
    </location>
</feature>
<gene>
    <name evidence="3" type="ORF">OS493_000745</name>
</gene>
<evidence type="ECO:0000313" key="4">
    <source>
        <dbReference type="Proteomes" id="UP001163046"/>
    </source>
</evidence>
<feature type="region of interest" description="Disordered" evidence="1">
    <location>
        <begin position="80"/>
        <end position="133"/>
    </location>
</feature>
<evidence type="ECO:0000313" key="3">
    <source>
        <dbReference type="EMBL" id="KAJ7394908.1"/>
    </source>
</evidence>
<keyword evidence="4" id="KW-1185">Reference proteome</keyword>